<dbReference type="RefSeq" id="WP_020540400.1">
    <property type="nucleotide sequence ID" value="NZ_CP068985.1"/>
</dbReference>
<organism evidence="3 4">
    <name type="scientific">Nonomuraea coxensis DSM 45129</name>
    <dbReference type="NCBI Taxonomy" id="1122611"/>
    <lineage>
        <taxon>Bacteria</taxon>
        <taxon>Bacillati</taxon>
        <taxon>Actinomycetota</taxon>
        <taxon>Actinomycetes</taxon>
        <taxon>Streptosporangiales</taxon>
        <taxon>Streptosporangiaceae</taxon>
        <taxon>Nonomuraea</taxon>
    </lineage>
</organism>
<dbReference type="InterPro" id="IPR045889">
    <property type="entry name" value="MES/HNL"/>
</dbReference>
<reference evidence="3 4" key="1">
    <citation type="journal article" date="2021" name="ACS Chem. Biol.">
        <title>Genomic-Led Discovery of a Novel Glycopeptide Antibiotic by Nonomuraea coxensis DSM 45129.</title>
        <authorList>
            <person name="Yushchuk O."/>
            <person name="Vior N.M."/>
            <person name="Andreo-Vidal A."/>
            <person name="Berini F."/>
            <person name="Ruckert C."/>
            <person name="Busche T."/>
            <person name="Binda E."/>
            <person name="Kalinowski J."/>
            <person name="Truman A.W."/>
            <person name="Marinelli F."/>
        </authorList>
    </citation>
    <scope>NUCLEOTIDE SEQUENCE [LARGE SCALE GENOMIC DNA]</scope>
    <source>
        <strain evidence="3 4">DSM 45129</strain>
    </source>
</reference>
<evidence type="ECO:0000313" key="3">
    <source>
        <dbReference type="EMBL" id="QYC42245.1"/>
    </source>
</evidence>
<proteinExistence type="predicted"/>
<dbReference type="Proteomes" id="UP000824681">
    <property type="component" value="Chromosome"/>
</dbReference>
<dbReference type="Pfam" id="PF00561">
    <property type="entry name" value="Abhydrolase_1"/>
    <property type="match status" value="1"/>
</dbReference>
<gene>
    <name evidence="3" type="ORF">Nocox_23210</name>
</gene>
<evidence type="ECO:0000313" key="4">
    <source>
        <dbReference type="Proteomes" id="UP000824681"/>
    </source>
</evidence>
<protein>
    <submittedName>
        <fullName evidence="3">Haloalkane dehalogenase</fullName>
    </submittedName>
</protein>
<dbReference type="Gene3D" id="3.40.50.1820">
    <property type="entry name" value="alpha/beta hydrolase"/>
    <property type="match status" value="1"/>
</dbReference>
<keyword evidence="1" id="KW-0378">Hydrolase</keyword>
<name>A0ABX8U3K3_9ACTN</name>
<sequence>MADIVLVPGMCHGGWCYADIGAELRRQGHRVLPVTLTGVAERAHLLHGTVNLDTHVEDLTALLAAEDVRDAVLAGHSYGGMVVTGAADRTPERVASLVYLGVEEPVDSRWR</sequence>
<dbReference type="EMBL" id="CP068985">
    <property type="protein sequence ID" value="QYC42245.1"/>
    <property type="molecule type" value="Genomic_DNA"/>
</dbReference>
<evidence type="ECO:0000259" key="2">
    <source>
        <dbReference type="Pfam" id="PF00561"/>
    </source>
</evidence>
<dbReference type="PANTHER" id="PTHR10992">
    <property type="entry name" value="METHYLESTERASE FAMILY MEMBER"/>
    <property type="match status" value="1"/>
</dbReference>
<keyword evidence="4" id="KW-1185">Reference proteome</keyword>
<evidence type="ECO:0000256" key="1">
    <source>
        <dbReference type="ARBA" id="ARBA00022801"/>
    </source>
</evidence>
<dbReference type="InterPro" id="IPR029058">
    <property type="entry name" value="AB_hydrolase_fold"/>
</dbReference>
<dbReference type="InterPro" id="IPR000073">
    <property type="entry name" value="AB_hydrolase_1"/>
</dbReference>
<accession>A0ABX8U3K3</accession>
<dbReference type="PANTHER" id="PTHR10992:SF1083">
    <property type="entry name" value="METHYLESTERASE 1"/>
    <property type="match status" value="1"/>
</dbReference>
<feature type="domain" description="AB hydrolase-1" evidence="2">
    <location>
        <begin position="4"/>
        <end position="102"/>
    </location>
</feature>
<dbReference type="SUPFAM" id="SSF53474">
    <property type="entry name" value="alpha/beta-Hydrolases"/>
    <property type="match status" value="1"/>
</dbReference>